<evidence type="ECO:0000313" key="1">
    <source>
        <dbReference type="EMBL" id="PIU73411.1"/>
    </source>
</evidence>
<gene>
    <name evidence="1" type="ORF">COS78_02415</name>
</gene>
<name>A0A2M7AS21_9BACT</name>
<dbReference type="EMBL" id="PEWA01000029">
    <property type="protein sequence ID" value="PIU73411.1"/>
    <property type="molecule type" value="Genomic_DNA"/>
</dbReference>
<sequence length="153" mass="17716">MKMEDLKNLVKNIIEKATALKNKHIDDKNTPVNYACIFSQSKEEYDELVEASRKIGKVIQETPTGLLFHIEPLETVSGVLKLLKIRIPDTTRPERGDADFTISNFPEFEKKYLSKSGFKILRKPDFYMVELMDSDFDVRAYFSNPPLDRQLNI</sequence>
<protein>
    <submittedName>
        <fullName evidence="1">Uncharacterized protein</fullName>
    </submittedName>
</protein>
<evidence type="ECO:0000313" key="2">
    <source>
        <dbReference type="Proteomes" id="UP000231407"/>
    </source>
</evidence>
<proteinExistence type="predicted"/>
<reference evidence="2" key="1">
    <citation type="submission" date="2017-09" db="EMBL/GenBank/DDBJ databases">
        <title>Depth-based differentiation of microbial function through sediment-hosted aquifers and enrichment of novel symbionts in the deep terrestrial subsurface.</title>
        <authorList>
            <person name="Probst A.J."/>
            <person name="Ladd B."/>
            <person name="Jarett J.K."/>
            <person name="Geller-Mcgrath D.E."/>
            <person name="Sieber C.M.K."/>
            <person name="Emerson J.B."/>
            <person name="Anantharaman K."/>
            <person name="Thomas B.C."/>
            <person name="Malmstrom R."/>
            <person name="Stieglmeier M."/>
            <person name="Klingl A."/>
            <person name="Woyke T."/>
            <person name="Ryan C.M."/>
            <person name="Banfield J.F."/>
        </authorList>
    </citation>
    <scope>NUCLEOTIDE SEQUENCE [LARGE SCALE GENOMIC DNA]</scope>
</reference>
<accession>A0A2M7AS21</accession>
<dbReference type="Proteomes" id="UP000231407">
    <property type="component" value="Unassembled WGS sequence"/>
</dbReference>
<comment type="caution">
    <text evidence="1">The sequence shown here is derived from an EMBL/GenBank/DDBJ whole genome shotgun (WGS) entry which is preliminary data.</text>
</comment>
<dbReference type="AlphaFoldDB" id="A0A2M7AS21"/>
<organism evidence="1 2">
    <name type="scientific">Candidatus Shapirobacteria bacterium CG06_land_8_20_14_3_00_40_12</name>
    <dbReference type="NCBI Taxonomy" id="1974881"/>
    <lineage>
        <taxon>Bacteria</taxon>
        <taxon>Candidatus Shapironibacteriota</taxon>
    </lineage>
</organism>